<name>A0A4P7BVD7_9GAMM</name>
<dbReference type="Pfam" id="PF18506">
    <property type="entry name" value="RelB-like"/>
    <property type="match status" value="1"/>
</dbReference>
<dbReference type="EMBL" id="CP038033">
    <property type="protein sequence ID" value="QBQ53978.1"/>
    <property type="molecule type" value="Genomic_DNA"/>
</dbReference>
<evidence type="ECO:0008006" key="3">
    <source>
        <dbReference type="Google" id="ProtNLM"/>
    </source>
</evidence>
<accession>A0A4P7BVD7</accession>
<proteinExistence type="predicted"/>
<dbReference type="KEGG" id="nwr:E3U44_05210"/>
<keyword evidence="2" id="KW-1185">Reference proteome</keyword>
<evidence type="ECO:0000313" key="1">
    <source>
        <dbReference type="EMBL" id="QBQ53978.1"/>
    </source>
</evidence>
<dbReference type="InterPro" id="IPR049537">
    <property type="entry name" value="RelB-like"/>
</dbReference>
<evidence type="ECO:0000313" key="2">
    <source>
        <dbReference type="Proteomes" id="UP000294325"/>
    </source>
</evidence>
<dbReference type="OrthoDB" id="428066at2"/>
<dbReference type="Gene3D" id="6.10.250.2100">
    <property type="match status" value="1"/>
</dbReference>
<dbReference type="AlphaFoldDB" id="A0A4P7BVD7"/>
<organism evidence="1 2">
    <name type="scientific">Nitrosococcus wardiae</name>
    <dbReference type="NCBI Taxonomy" id="1814290"/>
    <lineage>
        <taxon>Bacteria</taxon>
        <taxon>Pseudomonadati</taxon>
        <taxon>Pseudomonadota</taxon>
        <taxon>Gammaproteobacteria</taxon>
        <taxon>Chromatiales</taxon>
        <taxon>Chromatiaceae</taxon>
        <taxon>Nitrosococcus</taxon>
    </lineage>
</organism>
<sequence>MLEIHKQILVDENQKPVAVEIPFDEFQRIEEVLENFGLAKLMDETENDERFSGDAAREYYESLKAGDVED</sequence>
<reference evidence="1 2" key="1">
    <citation type="submission" date="2019-03" db="EMBL/GenBank/DDBJ databases">
        <title>The genome sequence of Nitrosococcus wardiae strain D1FHST reveals the archetypal metabolic capacity of ammonia-oxidizing Gammaproteobacteria.</title>
        <authorList>
            <person name="Wang L."/>
            <person name="Lim C.K."/>
            <person name="Hanson T.E."/>
            <person name="Dang H."/>
            <person name="Klotz M.G."/>
        </authorList>
    </citation>
    <scope>NUCLEOTIDE SEQUENCE [LARGE SCALE GENOMIC DNA]</scope>
    <source>
        <strain evidence="1 2">D1FHS</strain>
    </source>
</reference>
<dbReference type="RefSeq" id="WP_134356986.1">
    <property type="nucleotide sequence ID" value="NZ_CP038033.1"/>
</dbReference>
<dbReference type="Proteomes" id="UP000294325">
    <property type="component" value="Chromosome"/>
</dbReference>
<gene>
    <name evidence="1" type="ORF">E3U44_05210</name>
</gene>
<protein>
    <recommendedName>
        <fullName evidence="3">Type II toxin-antitoxin system Phd/YefM family antitoxin</fullName>
    </recommendedName>
</protein>